<evidence type="ECO:0000259" key="2">
    <source>
        <dbReference type="Pfam" id="PF13439"/>
    </source>
</evidence>
<comment type="caution">
    <text evidence="3">The sequence shown here is derived from an EMBL/GenBank/DDBJ whole genome shotgun (WGS) entry which is preliminary data.</text>
</comment>
<dbReference type="SUPFAM" id="SSF53756">
    <property type="entry name" value="UDP-Glycosyltransferase/glycogen phosphorylase"/>
    <property type="match status" value="1"/>
</dbReference>
<reference evidence="3" key="2">
    <citation type="submission" date="2021-04" db="EMBL/GenBank/DDBJ databases">
        <authorList>
            <person name="Gilroy R."/>
        </authorList>
    </citation>
    <scope>NUCLEOTIDE SEQUENCE</scope>
    <source>
        <strain evidence="3">ChiBcec8-13705</strain>
    </source>
</reference>
<feature type="domain" description="Glycosyltransferase subfamily 4-like N-terminal" evidence="2">
    <location>
        <begin position="16"/>
        <end position="172"/>
    </location>
</feature>
<dbReference type="EMBL" id="DWYG01000134">
    <property type="protein sequence ID" value="HJB42428.1"/>
    <property type="molecule type" value="Genomic_DNA"/>
</dbReference>
<dbReference type="Pfam" id="PF00534">
    <property type="entry name" value="Glycos_transf_1"/>
    <property type="match status" value="1"/>
</dbReference>
<name>A0A9D2M8T8_9FIRM</name>
<dbReference type="PANTHER" id="PTHR45947:SF3">
    <property type="entry name" value="SULFOQUINOVOSYL TRANSFERASE SQD2"/>
    <property type="match status" value="1"/>
</dbReference>
<feature type="domain" description="Glycosyl transferase family 1" evidence="1">
    <location>
        <begin position="181"/>
        <end position="334"/>
    </location>
</feature>
<dbReference type="InterPro" id="IPR001296">
    <property type="entry name" value="Glyco_trans_1"/>
</dbReference>
<protein>
    <submittedName>
        <fullName evidence="3">Glycosyltransferase family 1 protein</fullName>
    </submittedName>
</protein>
<evidence type="ECO:0000313" key="4">
    <source>
        <dbReference type="Proteomes" id="UP000886803"/>
    </source>
</evidence>
<organism evidence="3 4">
    <name type="scientific">Candidatus Gemmiger avicola</name>
    <dbReference type="NCBI Taxonomy" id="2838605"/>
    <lineage>
        <taxon>Bacteria</taxon>
        <taxon>Bacillati</taxon>
        <taxon>Bacillota</taxon>
        <taxon>Clostridia</taxon>
        <taxon>Eubacteriales</taxon>
        <taxon>Gemmiger</taxon>
    </lineage>
</organism>
<gene>
    <name evidence="3" type="ORF">H9945_08010</name>
</gene>
<dbReference type="CDD" id="cd03812">
    <property type="entry name" value="GT4_CapH-like"/>
    <property type="match status" value="1"/>
</dbReference>
<dbReference type="InterPro" id="IPR028098">
    <property type="entry name" value="Glyco_trans_4-like_N"/>
</dbReference>
<accession>A0A9D2M8T8</accession>
<sequence>MPPIRVLQVMPAMDAGGMETFVMNVYRAIDRDKVQFDFLYHYDKPCFYDYEIQALGGQITKLTVRQDNNLPGYLAALGRFFDAHSYRIIHGHYSGFGMFYNAVARRKGIPVRVGHSHNTAYEPNMVGKLDKLMSARFDADLTDRFACSRKAGEMLFKGHPFTVLPNGVDTDRFAKHDPADRARRREHLGVAEDEILLGHVGRFSAQKNHAGLLRIFAAVHSRLPKTRLLLIGGGPLEAETRALAAQLGLGDAVIFAGVRTHMPAFYHAMDAFLLPSLFEGLPVVLVEAQVAGLPCFVADTVDAGAAFAPNVQFLPLDTPAAWADAIVNAVARDGLARNPEAQAQAIDAGFDVRTSAAYLQNFYLRRQAEVGG</sequence>
<evidence type="ECO:0000313" key="3">
    <source>
        <dbReference type="EMBL" id="HJB42428.1"/>
    </source>
</evidence>
<dbReference type="Pfam" id="PF13439">
    <property type="entry name" value="Glyco_transf_4"/>
    <property type="match status" value="1"/>
</dbReference>
<dbReference type="AlphaFoldDB" id="A0A9D2M8T8"/>
<evidence type="ECO:0000259" key="1">
    <source>
        <dbReference type="Pfam" id="PF00534"/>
    </source>
</evidence>
<dbReference type="Gene3D" id="3.40.50.2000">
    <property type="entry name" value="Glycogen Phosphorylase B"/>
    <property type="match status" value="2"/>
</dbReference>
<dbReference type="PANTHER" id="PTHR45947">
    <property type="entry name" value="SULFOQUINOVOSYL TRANSFERASE SQD2"/>
    <property type="match status" value="1"/>
</dbReference>
<dbReference type="Proteomes" id="UP000886803">
    <property type="component" value="Unassembled WGS sequence"/>
</dbReference>
<proteinExistence type="predicted"/>
<dbReference type="InterPro" id="IPR050194">
    <property type="entry name" value="Glycosyltransferase_grp1"/>
</dbReference>
<dbReference type="GO" id="GO:0016758">
    <property type="term" value="F:hexosyltransferase activity"/>
    <property type="evidence" value="ECO:0007669"/>
    <property type="project" value="TreeGrafter"/>
</dbReference>
<reference evidence="3" key="1">
    <citation type="journal article" date="2021" name="PeerJ">
        <title>Extensive microbial diversity within the chicken gut microbiome revealed by metagenomics and culture.</title>
        <authorList>
            <person name="Gilroy R."/>
            <person name="Ravi A."/>
            <person name="Getino M."/>
            <person name="Pursley I."/>
            <person name="Horton D.L."/>
            <person name="Alikhan N.F."/>
            <person name="Baker D."/>
            <person name="Gharbi K."/>
            <person name="Hall N."/>
            <person name="Watson M."/>
            <person name="Adriaenssens E.M."/>
            <person name="Foster-Nyarko E."/>
            <person name="Jarju S."/>
            <person name="Secka A."/>
            <person name="Antonio M."/>
            <person name="Oren A."/>
            <person name="Chaudhuri R.R."/>
            <person name="La Ragione R."/>
            <person name="Hildebrand F."/>
            <person name="Pallen M.J."/>
        </authorList>
    </citation>
    <scope>NUCLEOTIDE SEQUENCE</scope>
    <source>
        <strain evidence="3">ChiBcec8-13705</strain>
    </source>
</reference>